<evidence type="ECO:0000313" key="2">
    <source>
        <dbReference type="EMBL" id="OAL20353.1"/>
    </source>
</evidence>
<sequence>MGGGPKNPEASPCLKTVGASSQSPPCDENDARHIESRENTEADDTDDETASPRPQILCPATTSKDCPATSEEASAHPHKSLLLSRGHNGGNRWRGSPEAPKEKAEQEASHSKEDNKDSNPDPEAAPTSVDETPDDTQQAAPIETAPEETASKKAEAGGAFEEITHEGEEADRHKTGHEKISTEVADENADVALDEAAVTQQESAQDKTKSQSKKKPKTKLPVLVEFRELDDQSLDKKGDISKEEYTRCQSKDPSIGRIYHYLAILAQPRTRISPDEQFHATVSHLFYYTKSLVVKAPVFAARESVSTLIKPIVARNEEEAEKLASDPQTDKDHFLTAVSHLILASLEPEILRGKGCKDRRNDHLQTVYAALKKIKIGASATTSRSCPRYVPAL</sequence>
<evidence type="ECO:0000256" key="1">
    <source>
        <dbReference type="SAM" id="MobiDB-lite"/>
    </source>
</evidence>
<dbReference type="OrthoDB" id="5242713at2759"/>
<name>A0A178BUI1_9EURO</name>
<comment type="caution">
    <text evidence="2">The sequence shown here is derived from an EMBL/GenBank/DDBJ whole genome shotgun (WGS) entry which is preliminary data.</text>
</comment>
<organism evidence="2 3">
    <name type="scientific">Fonsecaea nubica</name>
    <dbReference type="NCBI Taxonomy" id="856822"/>
    <lineage>
        <taxon>Eukaryota</taxon>
        <taxon>Fungi</taxon>
        <taxon>Dikarya</taxon>
        <taxon>Ascomycota</taxon>
        <taxon>Pezizomycotina</taxon>
        <taxon>Eurotiomycetes</taxon>
        <taxon>Chaetothyriomycetidae</taxon>
        <taxon>Chaetothyriales</taxon>
        <taxon>Herpotrichiellaceae</taxon>
        <taxon>Fonsecaea</taxon>
    </lineage>
</organism>
<reference evidence="2 3" key="1">
    <citation type="submission" date="2016-03" db="EMBL/GenBank/DDBJ databases">
        <title>The draft genome sequence of Fonsecaea nubica causative agent of cutaneous subcutaneous infection in human host.</title>
        <authorList>
            <person name="Costa F."/>
            <person name="Sybren D.H."/>
            <person name="Raittz R.T."/>
            <person name="Weiss V.A."/>
            <person name="Leao A.C."/>
            <person name="Gomes R."/>
            <person name="De Souza E.M."/>
            <person name="Pedrosa F.O."/>
            <person name="Steffens M.B."/>
            <person name="Bombassaro A."/>
            <person name="Tadra-Sfeir M.Z."/>
            <person name="Moreno L.F."/>
            <person name="Najafzadeh M.J."/>
            <person name="Felipe M.S."/>
            <person name="Teixeira M."/>
            <person name="Sun J."/>
            <person name="Xi L."/>
            <person name="Castro M.A."/>
            <person name="Vicente V.A."/>
        </authorList>
    </citation>
    <scope>NUCLEOTIDE SEQUENCE [LARGE SCALE GENOMIC DNA]</scope>
    <source>
        <strain evidence="2 3">CBS 269.64</strain>
    </source>
</reference>
<feature type="compositionally biased region" description="Low complexity" evidence="1">
    <location>
        <begin position="139"/>
        <end position="148"/>
    </location>
</feature>
<dbReference type="SUPFAM" id="SSF48452">
    <property type="entry name" value="TPR-like"/>
    <property type="match status" value="1"/>
</dbReference>
<dbReference type="GeneID" id="34594883"/>
<dbReference type="InterPro" id="IPR011990">
    <property type="entry name" value="TPR-like_helical_dom_sf"/>
</dbReference>
<feature type="compositionally biased region" description="Basic and acidic residues" evidence="1">
    <location>
        <begin position="99"/>
        <end position="119"/>
    </location>
</feature>
<protein>
    <submittedName>
        <fullName evidence="2">Uncharacterized protein</fullName>
    </submittedName>
</protein>
<dbReference type="Gene3D" id="1.25.40.10">
    <property type="entry name" value="Tetratricopeptide repeat domain"/>
    <property type="match status" value="1"/>
</dbReference>
<keyword evidence="3" id="KW-1185">Reference proteome</keyword>
<dbReference type="EMBL" id="LVCJ01000160">
    <property type="protein sequence ID" value="OAL20353.1"/>
    <property type="molecule type" value="Genomic_DNA"/>
</dbReference>
<gene>
    <name evidence="2" type="ORF">AYO20_11504</name>
</gene>
<dbReference type="AlphaFoldDB" id="A0A178BUI1"/>
<feature type="region of interest" description="Disordered" evidence="1">
    <location>
        <begin position="1"/>
        <end position="183"/>
    </location>
</feature>
<evidence type="ECO:0000313" key="3">
    <source>
        <dbReference type="Proteomes" id="UP000185904"/>
    </source>
</evidence>
<feature type="region of interest" description="Disordered" evidence="1">
    <location>
        <begin position="197"/>
        <end position="217"/>
    </location>
</feature>
<dbReference type="RefSeq" id="XP_022494273.1">
    <property type="nucleotide sequence ID" value="XM_022649751.1"/>
</dbReference>
<dbReference type="Proteomes" id="UP000185904">
    <property type="component" value="Unassembled WGS sequence"/>
</dbReference>
<accession>A0A178BUI1</accession>
<proteinExistence type="predicted"/>
<feature type="compositionally biased region" description="Basic and acidic residues" evidence="1">
    <location>
        <begin position="29"/>
        <end position="40"/>
    </location>
</feature>
<feature type="compositionally biased region" description="Basic and acidic residues" evidence="1">
    <location>
        <begin position="162"/>
        <end position="181"/>
    </location>
</feature>